<keyword evidence="3" id="KW-1185">Reference proteome</keyword>
<reference evidence="2" key="1">
    <citation type="submission" date="2021-07" db="EMBL/GenBank/DDBJ databases">
        <authorList>
            <person name="Durling M."/>
        </authorList>
    </citation>
    <scope>NUCLEOTIDE SEQUENCE</scope>
</reference>
<dbReference type="Proteomes" id="UP000701801">
    <property type="component" value="Unassembled WGS sequence"/>
</dbReference>
<protein>
    <submittedName>
        <fullName evidence="2">Uncharacterized protein</fullName>
    </submittedName>
</protein>
<dbReference type="EMBL" id="CAJVRM010000003">
    <property type="protein sequence ID" value="CAG8970851.1"/>
    <property type="molecule type" value="Genomic_DNA"/>
</dbReference>
<evidence type="ECO:0000313" key="2">
    <source>
        <dbReference type="EMBL" id="CAG8970851.1"/>
    </source>
</evidence>
<dbReference type="AlphaFoldDB" id="A0A9N9LFW4"/>
<feature type="region of interest" description="Disordered" evidence="1">
    <location>
        <begin position="119"/>
        <end position="145"/>
    </location>
</feature>
<comment type="caution">
    <text evidence="2">The sequence shown here is derived from an EMBL/GenBank/DDBJ whole genome shotgun (WGS) entry which is preliminary data.</text>
</comment>
<feature type="region of interest" description="Disordered" evidence="1">
    <location>
        <begin position="1"/>
        <end position="43"/>
    </location>
</feature>
<feature type="compositionally biased region" description="Polar residues" evidence="1">
    <location>
        <begin position="1"/>
        <end position="36"/>
    </location>
</feature>
<sequence length="145" mass="16486">MSQSNGQQRPVPGSNTSTNSNGQTGQQRAGPNTSGQAGEVWDEERLEQGLERLKELHIQLRSLRTCIPRLLEPLTTKQPSPESLFREFTESTRVGTKEVQEFKHLMGDEETNKIFAQARKSRAENPDNIKPWRAMDHPDAFTRRT</sequence>
<evidence type="ECO:0000313" key="3">
    <source>
        <dbReference type="Proteomes" id="UP000701801"/>
    </source>
</evidence>
<accession>A0A9N9LFW4</accession>
<gene>
    <name evidence="2" type="ORF">HYALB_00000828</name>
</gene>
<dbReference type="OrthoDB" id="5326237at2759"/>
<proteinExistence type="predicted"/>
<organism evidence="2 3">
    <name type="scientific">Hymenoscyphus albidus</name>
    <dbReference type="NCBI Taxonomy" id="595503"/>
    <lineage>
        <taxon>Eukaryota</taxon>
        <taxon>Fungi</taxon>
        <taxon>Dikarya</taxon>
        <taxon>Ascomycota</taxon>
        <taxon>Pezizomycotina</taxon>
        <taxon>Leotiomycetes</taxon>
        <taxon>Helotiales</taxon>
        <taxon>Helotiaceae</taxon>
        <taxon>Hymenoscyphus</taxon>
    </lineage>
</organism>
<evidence type="ECO:0000256" key="1">
    <source>
        <dbReference type="SAM" id="MobiDB-lite"/>
    </source>
</evidence>
<feature type="compositionally biased region" description="Basic and acidic residues" evidence="1">
    <location>
        <begin position="133"/>
        <end position="145"/>
    </location>
</feature>
<name>A0A9N9LFW4_9HELO</name>